<accession>L8GJG6</accession>
<dbReference type="VEuPathDB" id="AmoebaDB:ACA1_100150"/>
<evidence type="ECO:0000313" key="7">
    <source>
        <dbReference type="EMBL" id="ELR13200.1"/>
    </source>
</evidence>
<evidence type="ECO:0000256" key="4">
    <source>
        <dbReference type="ARBA" id="ARBA00022857"/>
    </source>
</evidence>
<evidence type="ECO:0000256" key="6">
    <source>
        <dbReference type="SAM" id="Phobius"/>
    </source>
</evidence>
<dbReference type="OMA" id="ERTNHIG"/>
<dbReference type="GO" id="GO:0050660">
    <property type="term" value="F:flavin adenine dinucleotide binding"/>
    <property type="evidence" value="ECO:0007669"/>
    <property type="project" value="InterPro"/>
</dbReference>
<reference evidence="7 8" key="1">
    <citation type="journal article" date="2013" name="Genome Biol.">
        <title>Genome of Acanthamoeba castellanii highlights extensive lateral gene transfer and early evolution of tyrosine kinase signaling.</title>
        <authorList>
            <person name="Clarke M."/>
            <person name="Lohan A.J."/>
            <person name="Liu B."/>
            <person name="Lagkouvardos I."/>
            <person name="Roy S."/>
            <person name="Zafar N."/>
            <person name="Bertelli C."/>
            <person name="Schilde C."/>
            <person name="Kianianmomeni A."/>
            <person name="Burglin T.R."/>
            <person name="Frech C."/>
            <person name="Turcotte B."/>
            <person name="Kopec K.O."/>
            <person name="Synnott J.M."/>
            <person name="Choo C."/>
            <person name="Paponov I."/>
            <person name="Finkler A."/>
            <person name="Soon Heng Tan C."/>
            <person name="Hutchins A.P."/>
            <person name="Weinmeier T."/>
            <person name="Rattei T."/>
            <person name="Chu J.S."/>
            <person name="Gimenez G."/>
            <person name="Irimia M."/>
            <person name="Rigden D.J."/>
            <person name="Fitzpatrick D.A."/>
            <person name="Lorenzo-Morales J."/>
            <person name="Bateman A."/>
            <person name="Chiu C.H."/>
            <person name="Tang P."/>
            <person name="Hegemann P."/>
            <person name="Fromm H."/>
            <person name="Raoult D."/>
            <person name="Greub G."/>
            <person name="Miranda-Saavedra D."/>
            <person name="Chen N."/>
            <person name="Nash P."/>
            <person name="Ginger M.L."/>
            <person name="Horn M."/>
            <person name="Schaap P."/>
            <person name="Caler L."/>
            <person name="Loftus B."/>
        </authorList>
    </citation>
    <scope>NUCLEOTIDE SEQUENCE [LARGE SCALE GENOMIC DNA]</scope>
    <source>
        <strain evidence="7 8">Neff</strain>
    </source>
</reference>
<name>L8GJG6_ACACF</name>
<dbReference type="InterPro" id="IPR050346">
    <property type="entry name" value="FMO-like"/>
</dbReference>
<dbReference type="InterPro" id="IPR020946">
    <property type="entry name" value="Flavin_mOase-like"/>
</dbReference>
<dbReference type="STRING" id="1257118.L8GJG6"/>
<dbReference type="KEGG" id="acan:ACA1_100150"/>
<keyword evidence="7" id="KW-0503">Monooxygenase</keyword>
<gene>
    <name evidence="7" type="ORF">ACA1_100150</name>
</gene>
<evidence type="ECO:0000256" key="2">
    <source>
        <dbReference type="ARBA" id="ARBA00022630"/>
    </source>
</evidence>
<dbReference type="OrthoDB" id="19682at2759"/>
<dbReference type="PANTHER" id="PTHR23023">
    <property type="entry name" value="DIMETHYLANILINE MONOOXYGENASE"/>
    <property type="match status" value="1"/>
</dbReference>
<dbReference type="EMBL" id="KB008097">
    <property type="protein sequence ID" value="ELR13200.1"/>
    <property type="molecule type" value="Genomic_DNA"/>
</dbReference>
<dbReference type="GO" id="GO:0004499">
    <property type="term" value="F:N,N-dimethylaniline monooxygenase activity"/>
    <property type="evidence" value="ECO:0007669"/>
    <property type="project" value="InterPro"/>
</dbReference>
<keyword evidence="2" id="KW-0285">Flavoprotein</keyword>
<dbReference type="RefSeq" id="XP_004335213.1">
    <property type="nucleotide sequence ID" value="XM_004335165.1"/>
</dbReference>
<dbReference type="PIRSF" id="PIRSF000332">
    <property type="entry name" value="FMO"/>
    <property type="match status" value="1"/>
</dbReference>
<dbReference type="Gene3D" id="3.50.50.60">
    <property type="entry name" value="FAD/NAD(P)-binding domain"/>
    <property type="match status" value="3"/>
</dbReference>
<feature type="transmembrane region" description="Helical" evidence="6">
    <location>
        <begin position="526"/>
        <end position="545"/>
    </location>
</feature>
<keyword evidence="6" id="KW-0812">Transmembrane</keyword>
<dbReference type="Pfam" id="PF00743">
    <property type="entry name" value="FMO-like"/>
    <property type="match status" value="1"/>
</dbReference>
<dbReference type="GeneID" id="14913737"/>
<proteinExistence type="inferred from homology"/>
<dbReference type="InterPro" id="IPR000960">
    <property type="entry name" value="Flavin_mOase"/>
</dbReference>
<dbReference type="Proteomes" id="UP000011083">
    <property type="component" value="Unassembled WGS sequence"/>
</dbReference>
<dbReference type="SUPFAM" id="SSF51905">
    <property type="entry name" value="FAD/NAD(P)-binding domain"/>
    <property type="match status" value="2"/>
</dbReference>
<dbReference type="AlphaFoldDB" id="L8GJG6"/>
<keyword evidence="8" id="KW-1185">Reference proteome</keyword>
<evidence type="ECO:0000313" key="8">
    <source>
        <dbReference type="Proteomes" id="UP000011083"/>
    </source>
</evidence>
<dbReference type="InterPro" id="IPR036188">
    <property type="entry name" value="FAD/NAD-bd_sf"/>
</dbReference>
<dbReference type="GO" id="GO:0050661">
    <property type="term" value="F:NADP binding"/>
    <property type="evidence" value="ECO:0007669"/>
    <property type="project" value="InterPro"/>
</dbReference>
<organism evidence="7 8">
    <name type="scientific">Acanthamoeba castellanii (strain ATCC 30010 / Neff)</name>
    <dbReference type="NCBI Taxonomy" id="1257118"/>
    <lineage>
        <taxon>Eukaryota</taxon>
        <taxon>Amoebozoa</taxon>
        <taxon>Discosea</taxon>
        <taxon>Longamoebia</taxon>
        <taxon>Centramoebida</taxon>
        <taxon>Acanthamoebidae</taxon>
        <taxon>Acanthamoeba</taxon>
    </lineage>
</organism>
<dbReference type="PRINTS" id="PR00370">
    <property type="entry name" value="FMOXYGENASE"/>
</dbReference>
<comment type="similarity">
    <text evidence="1">Belongs to the FMO family.</text>
</comment>
<keyword evidence="4" id="KW-0521">NADP</keyword>
<evidence type="ECO:0000256" key="1">
    <source>
        <dbReference type="ARBA" id="ARBA00009183"/>
    </source>
</evidence>
<keyword evidence="5" id="KW-0560">Oxidoreductase</keyword>
<evidence type="ECO:0000256" key="3">
    <source>
        <dbReference type="ARBA" id="ARBA00022827"/>
    </source>
</evidence>
<sequence length="546" mass="62187">MQAPTHPEIAKLLTRKPRVCIVGGGWNGLYALKWFVEEGLDDVVLFEQTNSIGGVWVYTDKPGGCFRNTRATASKSYLHASDFPMPESFGHFPTHTEVLDFLKDYAKHFELYPYIKLQHKVHKARKTKDGQQWKVVVMPNQEEEQNAGLSGGAEAEKEVHHFDILVCCSGQHQVPRETHLEEPFTHFTGEMMHSHCYKYPTKAMKGKTVLIVGGGESASDVAEVCEKASRTILAIRSGTWFQDRTVGANQPADMVFTKHQRLLGFSDFQSWLVWIGRYGIIEMMWGKGGSGIKEWQPSCAYFHGFLNKSRDIVDKAALGKVVARRGIAKIEGKRVWFTNESKPEDVDLIIFATGYLSNLPFLLPAHNFRYNAYKLVFDPNDPTLCYIGSARPMIGSIPALGELQARWATKVYTGQVSLPSTPAMLAQMEADKIRHKRVFPADDHHLPQLVNHWEYSDEIASYFGAKPDLVRWFFRNPFSAPWSAHIYRVEEGGKVREEAIKNIERTWLPNHYSFNAFNKAMLAFDIYVALNVFGLFCLLYVYLFLW</sequence>
<protein>
    <submittedName>
        <fullName evidence="7">Flavinbinding monooxygenase-like subfamily protein</fullName>
    </submittedName>
</protein>
<keyword evidence="3" id="KW-0274">FAD</keyword>
<keyword evidence="6" id="KW-1133">Transmembrane helix</keyword>
<evidence type="ECO:0000256" key="5">
    <source>
        <dbReference type="ARBA" id="ARBA00023002"/>
    </source>
</evidence>
<keyword evidence="6" id="KW-0472">Membrane</keyword>